<evidence type="ECO:0000256" key="14">
    <source>
        <dbReference type="SAM" id="MobiDB-lite"/>
    </source>
</evidence>
<evidence type="ECO:0000256" key="1">
    <source>
        <dbReference type="ARBA" id="ARBA00004123"/>
    </source>
</evidence>
<evidence type="ECO:0000256" key="11">
    <source>
        <dbReference type="ARBA" id="ARBA00030026"/>
    </source>
</evidence>
<dbReference type="GO" id="GO:0000978">
    <property type="term" value="F:RNA polymerase II cis-regulatory region sequence-specific DNA binding"/>
    <property type="evidence" value="ECO:0007669"/>
    <property type="project" value="TreeGrafter"/>
</dbReference>
<dbReference type="Pfam" id="PF08517">
    <property type="entry name" value="AXH"/>
    <property type="match status" value="1"/>
</dbReference>
<protein>
    <recommendedName>
        <fullName evidence="2">HMG box-containing protein 1</fullName>
    </recommendedName>
    <alternativeName>
        <fullName evidence="12">HMG box transcription factor 1</fullName>
    </alternativeName>
    <alternativeName>
        <fullName evidence="11">High mobility group box transcription factor 1</fullName>
    </alternativeName>
</protein>
<dbReference type="InterPro" id="IPR039655">
    <property type="entry name" value="HBP1"/>
</dbReference>
<dbReference type="SMART" id="SM00536">
    <property type="entry name" value="AXH"/>
    <property type="match status" value="1"/>
</dbReference>
<evidence type="ECO:0000256" key="5">
    <source>
        <dbReference type="ARBA" id="ARBA00022843"/>
    </source>
</evidence>
<feature type="region of interest" description="Disordered" evidence="14">
    <location>
        <begin position="158"/>
        <end position="181"/>
    </location>
</feature>
<evidence type="ECO:0000256" key="13">
    <source>
        <dbReference type="PROSITE-ProRule" id="PRU00267"/>
    </source>
</evidence>
<keyword evidence="5" id="KW-0832">Ubl conjugation</keyword>
<dbReference type="PANTHER" id="PTHR15499">
    <property type="entry name" value="HMG BOX-CONTAINING PROTEIN 1"/>
    <property type="match status" value="1"/>
</dbReference>
<dbReference type="PROSITE" id="PS50118">
    <property type="entry name" value="HMG_BOX_2"/>
    <property type="match status" value="1"/>
</dbReference>
<name>A0A7R9A157_9CRUS</name>
<dbReference type="InterPro" id="IPR003652">
    <property type="entry name" value="Ataxin_AXH_dom"/>
</dbReference>
<keyword evidence="7 13" id="KW-0238">DNA-binding</keyword>
<dbReference type="InterPro" id="IPR036910">
    <property type="entry name" value="HMG_box_dom_sf"/>
</dbReference>
<feature type="compositionally biased region" description="Basic and acidic residues" evidence="14">
    <location>
        <begin position="1"/>
        <end position="18"/>
    </location>
</feature>
<keyword evidence="9 13" id="KW-0539">Nucleus</keyword>
<dbReference type="InterPro" id="IPR036096">
    <property type="entry name" value="Ataxin_AXH_dom_sf"/>
</dbReference>
<dbReference type="GO" id="GO:0000981">
    <property type="term" value="F:DNA-binding transcription factor activity, RNA polymerase II-specific"/>
    <property type="evidence" value="ECO:0007669"/>
    <property type="project" value="TreeGrafter"/>
</dbReference>
<evidence type="ECO:0000256" key="6">
    <source>
        <dbReference type="ARBA" id="ARBA00023015"/>
    </source>
</evidence>
<accession>A0A7R9A157</accession>
<keyword evidence="6" id="KW-0805">Transcription regulation</keyword>
<organism evidence="17">
    <name type="scientific">Darwinula stevensoni</name>
    <dbReference type="NCBI Taxonomy" id="69355"/>
    <lineage>
        <taxon>Eukaryota</taxon>
        <taxon>Metazoa</taxon>
        <taxon>Ecdysozoa</taxon>
        <taxon>Arthropoda</taxon>
        <taxon>Crustacea</taxon>
        <taxon>Oligostraca</taxon>
        <taxon>Ostracoda</taxon>
        <taxon>Podocopa</taxon>
        <taxon>Podocopida</taxon>
        <taxon>Darwinulocopina</taxon>
        <taxon>Darwinuloidea</taxon>
        <taxon>Darwinulidae</taxon>
        <taxon>Darwinula</taxon>
    </lineage>
</organism>
<evidence type="ECO:0000256" key="2">
    <source>
        <dbReference type="ARBA" id="ARBA00017229"/>
    </source>
</evidence>
<dbReference type="EMBL" id="LR899749">
    <property type="protein sequence ID" value="CAD7242209.1"/>
    <property type="molecule type" value="Genomic_DNA"/>
</dbReference>
<dbReference type="EMBL" id="CAJPEV010000232">
    <property type="protein sequence ID" value="CAG0882738.1"/>
    <property type="molecule type" value="Genomic_DNA"/>
</dbReference>
<comment type="function">
    <text evidence="10">Transcriptional repressor that binds to the promoter region of target genes. Plays a role in the regulation of the cell cycle and of the Wnt pathway. Binds preferentially to the sequence 5'-TTCATTCATTCA-3'. Binding to the histone H1.0 promoter is enhanced by interaction with RB1. Disrupts the interaction between DNA and TCF4.</text>
</comment>
<evidence type="ECO:0000313" key="17">
    <source>
        <dbReference type="EMBL" id="CAD7242209.1"/>
    </source>
</evidence>
<comment type="subcellular location">
    <subcellularLocation>
        <location evidence="1">Nucleus</location>
    </subcellularLocation>
</comment>
<dbReference type="AlphaFoldDB" id="A0A7R9A157"/>
<proteinExistence type="predicted"/>
<keyword evidence="4" id="KW-0879">Wnt signaling pathway</keyword>
<evidence type="ECO:0000259" key="16">
    <source>
        <dbReference type="PROSITE" id="PS51148"/>
    </source>
</evidence>
<keyword evidence="8" id="KW-0804">Transcription</keyword>
<dbReference type="GO" id="GO:0003723">
    <property type="term" value="F:RNA binding"/>
    <property type="evidence" value="ECO:0007669"/>
    <property type="project" value="InterPro"/>
</dbReference>
<evidence type="ECO:0000256" key="9">
    <source>
        <dbReference type="ARBA" id="ARBA00023242"/>
    </source>
</evidence>
<dbReference type="PANTHER" id="PTHR15499:SF3">
    <property type="entry name" value="HMG BOX-CONTAINING PROTEIN 1"/>
    <property type="match status" value="1"/>
</dbReference>
<reference evidence="17" key="1">
    <citation type="submission" date="2020-11" db="EMBL/GenBank/DDBJ databases">
        <authorList>
            <person name="Tran Van P."/>
        </authorList>
    </citation>
    <scope>NUCLEOTIDE SEQUENCE</scope>
</reference>
<keyword evidence="18" id="KW-1185">Reference proteome</keyword>
<dbReference type="GO" id="GO:0016055">
    <property type="term" value="P:Wnt signaling pathway"/>
    <property type="evidence" value="ECO:0007669"/>
    <property type="project" value="UniProtKB-KW"/>
</dbReference>
<evidence type="ECO:0000259" key="15">
    <source>
        <dbReference type="PROSITE" id="PS50118"/>
    </source>
</evidence>
<feature type="DNA-binding region" description="HMG box" evidence="13">
    <location>
        <begin position="419"/>
        <end position="487"/>
    </location>
</feature>
<evidence type="ECO:0000256" key="3">
    <source>
        <dbReference type="ARBA" id="ARBA00022491"/>
    </source>
</evidence>
<dbReference type="SUPFAM" id="SSF47095">
    <property type="entry name" value="HMG-box"/>
    <property type="match status" value="1"/>
</dbReference>
<evidence type="ECO:0000256" key="4">
    <source>
        <dbReference type="ARBA" id="ARBA00022687"/>
    </source>
</evidence>
<dbReference type="GO" id="GO:0005634">
    <property type="term" value="C:nucleus"/>
    <property type="evidence" value="ECO:0007669"/>
    <property type="project" value="UniProtKB-SubCell"/>
</dbReference>
<evidence type="ECO:0000313" key="18">
    <source>
        <dbReference type="Proteomes" id="UP000677054"/>
    </source>
</evidence>
<dbReference type="OrthoDB" id="498543at2759"/>
<evidence type="ECO:0000256" key="7">
    <source>
        <dbReference type="ARBA" id="ARBA00023125"/>
    </source>
</evidence>
<dbReference type="InterPro" id="IPR009071">
    <property type="entry name" value="HMG_box_dom"/>
</dbReference>
<feature type="domain" description="AXH" evidence="16">
    <location>
        <begin position="205"/>
        <end position="341"/>
    </location>
</feature>
<feature type="domain" description="HMG box" evidence="15">
    <location>
        <begin position="419"/>
        <end position="487"/>
    </location>
</feature>
<feature type="region of interest" description="Disordered" evidence="14">
    <location>
        <begin position="1"/>
        <end position="33"/>
    </location>
</feature>
<dbReference type="Proteomes" id="UP000677054">
    <property type="component" value="Unassembled WGS sequence"/>
</dbReference>
<dbReference type="SMART" id="SM00398">
    <property type="entry name" value="HMG"/>
    <property type="match status" value="1"/>
</dbReference>
<dbReference type="Pfam" id="PF00505">
    <property type="entry name" value="HMG_box"/>
    <property type="match status" value="1"/>
</dbReference>
<gene>
    <name evidence="17" type="ORF">DSTB1V02_LOCUS2180</name>
</gene>
<keyword evidence="3" id="KW-0678">Repressor</keyword>
<evidence type="ECO:0000256" key="10">
    <source>
        <dbReference type="ARBA" id="ARBA00025095"/>
    </source>
</evidence>
<dbReference type="SUPFAM" id="SSF102031">
    <property type="entry name" value="AXH domain"/>
    <property type="match status" value="1"/>
</dbReference>
<evidence type="ECO:0000256" key="12">
    <source>
        <dbReference type="ARBA" id="ARBA00030708"/>
    </source>
</evidence>
<dbReference type="PROSITE" id="PS51148">
    <property type="entry name" value="AXH"/>
    <property type="match status" value="1"/>
</dbReference>
<sequence length="534" mass="58394">MSRPNDCDDSKPPDEKSDGFMNGDLLATKKVKPIPPPLDLSVRNLELVDGHIEHDRDSFSVSPKSPNLQKHLPLRKRAFSWSNLQTASTSQCEDYGSLSIVFPAPSKCDISPKPSCQSSSSASAKSEVPFRAPQLNDAKSLKFSIASLGLEGLLTPTSSSSSQLSASGSAETLSDSTSPIPSSLVSPPPLLPLNLSQDSLWSPGVCSPVFKPVWGCFQAGTKLRLSGGDDTQWIPVEKLASSTTAYLVPFLPPPSSPLQVSKIERVATGSELTFSLIQFRLLDSSKVLIAACPTEHPFLVQEKGWSSVFPDLTVSKYGMPCRELKVGELCIPPGYAEAHTSLTPDFCANFQVFTFPPSVSTMSPINLAFGRGNPFLSPPPIRGSFPIPSPPSSPSFVSSPSSRSAGALPISMAYDPDRPRRPMNGFMLFAKHFRQEMIQTNPGKDNRSISILLGEAWKNLDATQREDYSQRARQIADEYKRVHPDCWKRRRTKVKQRDVKSDMLVAGEPVQASNRCHLASYTGPGRHRKFQLFF</sequence>
<dbReference type="Gene3D" id="1.10.30.10">
    <property type="entry name" value="High mobility group box domain"/>
    <property type="match status" value="1"/>
</dbReference>
<evidence type="ECO:0000256" key="8">
    <source>
        <dbReference type="ARBA" id="ARBA00023163"/>
    </source>
</evidence>